<organism evidence="2 3">
    <name type="scientific">Haemonchus contortus</name>
    <name type="common">Barber pole worm</name>
    <dbReference type="NCBI Taxonomy" id="6289"/>
    <lineage>
        <taxon>Eukaryota</taxon>
        <taxon>Metazoa</taxon>
        <taxon>Ecdysozoa</taxon>
        <taxon>Nematoda</taxon>
        <taxon>Chromadorea</taxon>
        <taxon>Rhabditida</taxon>
        <taxon>Rhabditina</taxon>
        <taxon>Rhabditomorpha</taxon>
        <taxon>Strongyloidea</taxon>
        <taxon>Trichostrongylidae</taxon>
        <taxon>Haemonchus</taxon>
    </lineage>
</organism>
<reference evidence="3" key="1">
    <citation type="submission" date="2020-12" db="UniProtKB">
        <authorList>
            <consortium name="WormBaseParasite"/>
        </authorList>
    </citation>
    <scope>IDENTIFICATION</scope>
    <source>
        <strain evidence="3">MHco3</strain>
    </source>
</reference>
<evidence type="ECO:0000259" key="1">
    <source>
        <dbReference type="Pfam" id="PF23003"/>
    </source>
</evidence>
<dbReference type="InterPro" id="IPR055119">
    <property type="entry name" value="Mig18_Fn1"/>
</dbReference>
<dbReference type="InterPro" id="IPR040282">
    <property type="entry name" value="Mig-18-like"/>
</dbReference>
<dbReference type="Proteomes" id="UP000025227">
    <property type="component" value="Unplaced"/>
</dbReference>
<dbReference type="Pfam" id="PF23003">
    <property type="entry name" value="Fn1_2"/>
    <property type="match status" value="1"/>
</dbReference>
<name>A0A7I4YTN2_HAECO</name>
<proteinExistence type="predicted"/>
<dbReference type="PANTHER" id="PTHR35572">
    <property type="entry name" value="PROTEIN CBG04538-RELATED"/>
    <property type="match status" value="1"/>
</dbReference>
<feature type="domain" description="Abnormal cell migration protein 18-like fibronectin type I" evidence="1">
    <location>
        <begin position="67"/>
        <end position="132"/>
    </location>
</feature>
<accession>A0A7I4YTN2</accession>
<keyword evidence="2" id="KW-1185">Reference proteome</keyword>
<dbReference type="OrthoDB" id="10400931at2759"/>
<evidence type="ECO:0000313" key="3">
    <source>
        <dbReference type="WBParaSite" id="HCON_00140580-00001"/>
    </source>
</evidence>
<dbReference type="WBParaSite" id="HCON_00140580-00001">
    <property type="protein sequence ID" value="HCON_00140580-00001"/>
    <property type="gene ID" value="HCON_00140580"/>
</dbReference>
<dbReference type="AlphaFoldDB" id="A0A7I4YTN2"/>
<protein>
    <submittedName>
        <fullName evidence="3">Ig-like domain-containing protein</fullName>
    </submittedName>
</protein>
<sequence>TNKNRRRAECCFRCRPTINNRPPVLIDLRNSCPRKKRRLSQIDTRAARPHSVMRLILVCILFDVALACVWNDKTYSDGETWVDGSFKVKCTFGSRGGWSTSIIACVTPKGTEVAVDSQLTEDDVVYTCSKGSSEGSVNFNWKLSQ</sequence>
<evidence type="ECO:0000313" key="2">
    <source>
        <dbReference type="Proteomes" id="UP000025227"/>
    </source>
</evidence>